<dbReference type="GO" id="GO:0043138">
    <property type="term" value="F:3'-5' DNA helicase activity"/>
    <property type="evidence" value="ECO:0007669"/>
    <property type="project" value="UniProtKB-EC"/>
</dbReference>
<dbReference type="InterPro" id="IPR027417">
    <property type="entry name" value="P-loop_NTPase"/>
</dbReference>
<comment type="cofactor">
    <cofactor evidence="2">
        <name>Zn(2+)</name>
        <dbReference type="ChEBI" id="CHEBI:29105"/>
    </cofactor>
</comment>
<dbReference type="InterPro" id="IPR006293">
    <property type="entry name" value="DNA_helicase_ATP-dep_RecQ_bac"/>
</dbReference>
<dbReference type="PROSITE" id="PS51194">
    <property type="entry name" value="HELICASE_CTER"/>
    <property type="match status" value="1"/>
</dbReference>
<evidence type="ECO:0000259" key="19">
    <source>
        <dbReference type="PROSITE" id="PS51194"/>
    </source>
</evidence>
<dbReference type="InterPro" id="IPR002121">
    <property type="entry name" value="HRDC_dom"/>
</dbReference>
<evidence type="ECO:0000256" key="6">
    <source>
        <dbReference type="ARBA" id="ARBA00022763"/>
    </source>
</evidence>
<feature type="domain" description="HRDC" evidence="17">
    <location>
        <begin position="539"/>
        <end position="619"/>
    </location>
</feature>
<evidence type="ECO:0000256" key="7">
    <source>
        <dbReference type="ARBA" id="ARBA00022801"/>
    </source>
</evidence>
<dbReference type="OrthoDB" id="9763310at2"/>
<dbReference type="InterPro" id="IPR014001">
    <property type="entry name" value="Helicase_ATP-bd"/>
</dbReference>
<dbReference type="SMART" id="SM00341">
    <property type="entry name" value="HRDC"/>
    <property type="match status" value="1"/>
</dbReference>
<dbReference type="SUPFAM" id="SSF52540">
    <property type="entry name" value="P-loop containing nucleoside triphosphate hydrolases"/>
    <property type="match status" value="2"/>
</dbReference>
<reference evidence="20 21" key="1">
    <citation type="journal article" date="2008" name="Proc. Natl. Acad. Sci. U.S.A.">
        <title>Niche adaptation and genome expansion in the chlorophyll d-producing cyanobacterium Acaryochloris marina.</title>
        <authorList>
            <person name="Swingley W.D."/>
            <person name="Chen M."/>
            <person name="Cheung P.C."/>
            <person name="Conrad A.L."/>
            <person name="Dejesa L.C."/>
            <person name="Hao J."/>
            <person name="Honchak B.M."/>
            <person name="Karbach L.E."/>
            <person name="Kurdoglu A."/>
            <person name="Lahiri S."/>
            <person name="Mastrian S.D."/>
            <person name="Miyashita H."/>
            <person name="Page L."/>
            <person name="Ramakrishna P."/>
            <person name="Satoh S."/>
            <person name="Sattley W.M."/>
            <person name="Shimada Y."/>
            <person name="Taylor H.L."/>
            <person name="Tomo T."/>
            <person name="Tsuchiya T."/>
            <person name="Wang Z.T."/>
            <person name="Raymond J."/>
            <person name="Mimuro M."/>
            <person name="Blankenship R.E."/>
            <person name="Touchman J.W."/>
        </authorList>
    </citation>
    <scope>NUCLEOTIDE SEQUENCE [LARGE SCALE GENOMIC DNA]</scope>
    <source>
        <strain evidence="21">MBIC 11017</strain>
    </source>
</reference>
<dbReference type="GO" id="GO:0009432">
    <property type="term" value="P:SOS response"/>
    <property type="evidence" value="ECO:0007669"/>
    <property type="project" value="UniProtKB-UniRule"/>
</dbReference>
<dbReference type="CDD" id="cd17920">
    <property type="entry name" value="DEXHc_RecQ"/>
    <property type="match status" value="1"/>
</dbReference>
<dbReference type="PROSITE" id="PS51192">
    <property type="entry name" value="HELICASE_ATP_BIND_1"/>
    <property type="match status" value="1"/>
</dbReference>
<dbReference type="Proteomes" id="UP000000268">
    <property type="component" value="Chromosome"/>
</dbReference>
<evidence type="ECO:0000256" key="16">
    <source>
        <dbReference type="NCBIfam" id="TIGR01389"/>
    </source>
</evidence>
<dbReference type="Gene3D" id="1.10.150.80">
    <property type="entry name" value="HRDC domain"/>
    <property type="match status" value="1"/>
</dbReference>
<dbReference type="EMBL" id="CP000828">
    <property type="protein sequence ID" value="ABW30542.1"/>
    <property type="molecule type" value="Genomic_DNA"/>
</dbReference>
<evidence type="ECO:0000256" key="3">
    <source>
        <dbReference type="ARBA" id="ARBA00005446"/>
    </source>
</evidence>
<dbReference type="InterPro" id="IPR011545">
    <property type="entry name" value="DEAD/DEAH_box_helicase_dom"/>
</dbReference>
<dbReference type="Pfam" id="PF16124">
    <property type="entry name" value="RecQ_Zn_bind"/>
    <property type="match status" value="1"/>
</dbReference>
<evidence type="ECO:0000256" key="1">
    <source>
        <dbReference type="ARBA" id="ARBA00001946"/>
    </source>
</evidence>
<dbReference type="InterPro" id="IPR044876">
    <property type="entry name" value="HRDC_dom_sf"/>
</dbReference>
<dbReference type="GO" id="GO:0003677">
    <property type="term" value="F:DNA binding"/>
    <property type="evidence" value="ECO:0007669"/>
    <property type="project" value="UniProtKB-KW"/>
</dbReference>
<dbReference type="GO" id="GO:0006281">
    <property type="term" value="P:DNA repair"/>
    <property type="evidence" value="ECO:0007669"/>
    <property type="project" value="UniProtKB-KW"/>
</dbReference>
<keyword evidence="13" id="KW-0234">DNA repair</keyword>
<dbReference type="eggNOG" id="COG0514">
    <property type="taxonomic scope" value="Bacteria"/>
</dbReference>
<keyword evidence="10" id="KW-0067">ATP-binding</keyword>
<dbReference type="Gene3D" id="1.10.10.1390">
    <property type="entry name" value="ATP-dependent DNA helicase RecQ"/>
    <property type="match status" value="1"/>
</dbReference>
<protein>
    <recommendedName>
        <fullName evidence="16">DNA helicase RecQ</fullName>
        <ecNumber evidence="16">5.6.2.4</ecNumber>
    </recommendedName>
</protein>
<dbReference type="GO" id="GO:0046872">
    <property type="term" value="F:metal ion binding"/>
    <property type="evidence" value="ECO:0007669"/>
    <property type="project" value="UniProtKB-KW"/>
</dbReference>
<accession>B0CF26</accession>
<dbReference type="PANTHER" id="PTHR13710">
    <property type="entry name" value="DNA HELICASE RECQ FAMILY MEMBER"/>
    <property type="match status" value="1"/>
</dbReference>
<dbReference type="Pfam" id="PF00271">
    <property type="entry name" value="Helicase_C"/>
    <property type="match status" value="1"/>
</dbReference>
<dbReference type="FunFam" id="3.40.50.300:FF:000296">
    <property type="entry name" value="ATP-dependent DNA helicase RecQ"/>
    <property type="match status" value="1"/>
</dbReference>
<dbReference type="EC" id="5.6.2.4" evidence="16"/>
<dbReference type="SUPFAM" id="SSF47819">
    <property type="entry name" value="HRDC-like"/>
    <property type="match status" value="1"/>
</dbReference>
<dbReference type="KEGG" id="amr:AM1_5591"/>
<dbReference type="FunFam" id="1.10.150.80:FF:000002">
    <property type="entry name" value="ATP-dependent DNA helicase RecQ"/>
    <property type="match status" value="1"/>
</dbReference>
<evidence type="ECO:0000256" key="12">
    <source>
        <dbReference type="ARBA" id="ARBA00023172"/>
    </source>
</evidence>
<dbReference type="InterPro" id="IPR029491">
    <property type="entry name" value="Helicase_HTH"/>
</dbReference>
<evidence type="ECO:0000256" key="5">
    <source>
        <dbReference type="ARBA" id="ARBA00022741"/>
    </source>
</evidence>
<dbReference type="HOGENOM" id="CLU_001103_14_3_3"/>
<dbReference type="AlphaFoldDB" id="B0CF26"/>
<organism evidence="20 21">
    <name type="scientific">Acaryochloris marina (strain MBIC 11017)</name>
    <dbReference type="NCBI Taxonomy" id="329726"/>
    <lineage>
        <taxon>Bacteria</taxon>
        <taxon>Bacillati</taxon>
        <taxon>Cyanobacteriota</taxon>
        <taxon>Cyanophyceae</taxon>
        <taxon>Acaryochloridales</taxon>
        <taxon>Acaryochloridaceae</taxon>
        <taxon>Acaryochloris</taxon>
    </lineage>
</organism>
<evidence type="ECO:0000313" key="20">
    <source>
        <dbReference type="EMBL" id="ABW30542.1"/>
    </source>
</evidence>
<dbReference type="NCBIfam" id="TIGR00614">
    <property type="entry name" value="recQ_fam"/>
    <property type="match status" value="1"/>
</dbReference>
<dbReference type="InterPro" id="IPR036388">
    <property type="entry name" value="WH-like_DNA-bd_sf"/>
</dbReference>
<dbReference type="GO" id="GO:0030894">
    <property type="term" value="C:replisome"/>
    <property type="evidence" value="ECO:0007669"/>
    <property type="project" value="TreeGrafter"/>
</dbReference>
<evidence type="ECO:0000259" key="17">
    <source>
        <dbReference type="PROSITE" id="PS50967"/>
    </source>
</evidence>
<evidence type="ECO:0000256" key="15">
    <source>
        <dbReference type="ARBA" id="ARBA00034617"/>
    </source>
</evidence>
<evidence type="ECO:0000256" key="9">
    <source>
        <dbReference type="ARBA" id="ARBA00022833"/>
    </source>
</evidence>
<gene>
    <name evidence="20" type="primary">recQ</name>
    <name evidence="20" type="ordered locus">AM1_5591</name>
</gene>
<keyword evidence="4" id="KW-0479">Metal-binding</keyword>
<evidence type="ECO:0000256" key="13">
    <source>
        <dbReference type="ARBA" id="ARBA00023204"/>
    </source>
</evidence>
<dbReference type="Pfam" id="PF09382">
    <property type="entry name" value="RQC"/>
    <property type="match status" value="1"/>
</dbReference>
<dbReference type="GO" id="GO:0006260">
    <property type="term" value="P:DNA replication"/>
    <property type="evidence" value="ECO:0007669"/>
    <property type="project" value="InterPro"/>
</dbReference>
<dbReference type="SMART" id="SM00956">
    <property type="entry name" value="RQC"/>
    <property type="match status" value="1"/>
</dbReference>
<dbReference type="RefSeq" id="WP_012165762.1">
    <property type="nucleotide sequence ID" value="NC_009925.1"/>
</dbReference>
<dbReference type="InterPro" id="IPR004589">
    <property type="entry name" value="DNA_helicase_ATP-dep_RecQ"/>
</dbReference>
<keyword evidence="21" id="KW-1185">Reference proteome</keyword>
<dbReference type="CDD" id="cd18794">
    <property type="entry name" value="SF2_C_RecQ"/>
    <property type="match status" value="1"/>
</dbReference>
<evidence type="ECO:0000256" key="11">
    <source>
        <dbReference type="ARBA" id="ARBA00023125"/>
    </source>
</evidence>
<dbReference type="FunFam" id="3.40.50.300:FF:000156">
    <property type="entry name" value="ATP-dependent DNA helicase recQ"/>
    <property type="match status" value="1"/>
</dbReference>
<dbReference type="GO" id="GO:0016787">
    <property type="term" value="F:hydrolase activity"/>
    <property type="evidence" value="ECO:0007669"/>
    <property type="project" value="UniProtKB-KW"/>
</dbReference>
<dbReference type="InterPro" id="IPR032284">
    <property type="entry name" value="RecQ_Zn-bd"/>
</dbReference>
<evidence type="ECO:0000256" key="10">
    <source>
        <dbReference type="ARBA" id="ARBA00022840"/>
    </source>
</evidence>
<keyword evidence="9" id="KW-0862">Zinc</keyword>
<evidence type="ECO:0000256" key="8">
    <source>
        <dbReference type="ARBA" id="ARBA00022806"/>
    </source>
</evidence>
<proteinExistence type="inferred from homology"/>
<comment type="cofactor">
    <cofactor evidence="1">
        <name>Mg(2+)</name>
        <dbReference type="ChEBI" id="CHEBI:18420"/>
    </cofactor>
</comment>
<evidence type="ECO:0000256" key="14">
    <source>
        <dbReference type="ARBA" id="ARBA00023235"/>
    </source>
</evidence>
<dbReference type="GO" id="GO:0006310">
    <property type="term" value="P:DNA recombination"/>
    <property type="evidence" value="ECO:0007669"/>
    <property type="project" value="UniProtKB-UniRule"/>
</dbReference>
<sequence length="736" mass="83753">MTLSSIAPGSDFKSLEEALKHYFGYDQFRVGQRPVIEAALQRQDLMVVMPTGGGKSLCFQLPGLLLPGLTVVISPLIALMQDQVTTLQVNDIPATFLNSSIDAATARQRISEIYSGKIKLLYVAPERLLNESFLNLLDQVQAQVGLAAFAVDEAHCVSEWGHDFRPEYRRLAEVRQRYTQVPVYALTATATERVRQDIIQQLQLRQPFVHVASFNRPNLYYEVRPKSRQVYADLYREIRQHGQDSGIVYCLSRREVNEISARLQADGISALPYHAGMSDSARTLNQERFIRDDVQVMVATVAFGMGIDKPDVRFVIHYNLPRNIEGYYQESGRAGRDGEPSKCLLFFSTKDIHTIEWLIERKADPETGNPLENEQRIARQQLRQVIDYAESTVCRRTVQLGYFGETFAGDCGGCDNCCHPKPVEDWTIPAQKLLSCVARCQERYGMSYVIDVLRGSKNKKVLQRRHDQLSTYGIGKDKTVDQWRLLGRTLLHQGLVTETTDGYPVLKLNELSWEVLRHQRSVFVPVPVAPTQDRPNARREEAEALFQQLRELRKELADQQSVPPYVIFADSSLKLMAQQQPQTMVEFAKISGVGKRKLEQYGQQFTAAIRTHRQEQGLPVVSEADAAELEVQPSTLKLSNTVLATFQLYKQGKSLTEITDERELKASTISIHLEDLIEAGHIEEIEALVECDRKQTIVEIIDRIGPISLTKIREQLGNNYSYEEIRLVRAWWQRQQ</sequence>
<dbReference type="Pfam" id="PF00270">
    <property type="entry name" value="DEAD"/>
    <property type="match status" value="1"/>
</dbReference>
<dbReference type="InterPro" id="IPR018982">
    <property type="entry name" value="RQC_domain"/>
</dbReference>
<comment type="similarity">
    <text evidence="3">Belongs to the helicase family. RecQ subfamily.</text>
</comment>
<dbReference type="PROSITE" id="PS50967">
    <property type="entry name" value="HRDC"/>
    <property type="match status" value="1"/>
</dbReference>
<dbReference type="InterPro" id="IPR010997">
    <property type="entry name" value="HRDC-like_sf"/>
</dbReference>
<dbReference type="InterPro" id="IPR001650">
    <property type="entry name" value="Helicase_C-like"/>
</dbReference>
<evidence type="ECO:0000259" key="18">
    <source>
        <dbReference type="PROSITE" id="PS51192"/>
    </source>
</evidence>
<dbReference type="GO" id="GO:0043590">
    <property type="term" value="C:bacterial nucleoid"/>
    <property type="evidence" value="ECO:0007669"/>
    <property type="project" value="TreeGrafter"/>
</dbReference>
<keyword evidence="7" id="KW-0378">Hydrolase</keyword>
<dbReference type="GO" id="GO:0005524">
    <property type="term" value="F:ATP binding"/>
    <property type="evidence" value="ECO:0007669"/>
    <property type="project" value="UniProtKB-KW"/>
</dbReference>
<dbReference type="GO" id="GO:0009378">
    <property type="term" value="F:four-way junction helicase activity"/>
    <property type="evidence" value="ECO:0007669"/>
    <property type="project" value="TreeGrafter"/>
</dbReference>
<evidence type="ECO:0000256" key="4">
    <source>
        <dbReference type="ARBA" id="ARBA00022723"/>
    </source>
</evidence>
<keyword evidence="11" id="KW-0238">DNA-binding</keyword>
<keyword evidence="14" id="KW-0413">Isomerase</keyword>
<dbReference type="Gene3D" id="3.40.50.300">
    <property type="entry name" value="P-loop containing nucleotide triphosphate hydrolases"/>
    <property type="match status" value="2"/>
</dbReference>
<dbReference type="SMART" id="SM00487">
    <property type="entry name" value="DEXDc"/>
    <property type="match status" value="1"/>
</dbReference>
<keyword evidence="6" id="KW-0227">DNA damage</keyword>
<keyword evidence="8 20" id="KW-0347">Helicase</keyword>
<feature type="domain" description="Helicase C-terminal" evidence="19">
    <location>
        <begin position="226"/>
        <end position="377"/>
    </location>
</feature>
<keyword evidence="5" id="KW-0547">Nucleotide-binding</keyword>
<dbReference type="Pfam" id="PF00570">
    <property type="entry name" value="HRDC"/>
    <property type="match status" value="1"/>
</dbReference>
<dbReference type="NCBIfam" id="TIGR01389">
    <property type="entry name" value="recQ"/>
    <property type="match status" value="1"/>
</dbReference>
<evidence type="ECO:0000256" key="2">
    <source>
        <dbReference type="ARBA" id="ARBA00001947"/>
    </source>
</evidence>
<dbReference type="STRING" id="329726.AM1_5591"/>
<keyword evidence="12" id="KW-0233">DNA recombination</keyword>
<dbReference type="Gene3D" id="1.10.10.10">
    <property type="entry name" value="Winged helix-like DNA-binding domain superfamily/Winged helix DNA-binding domain"/>
    <property type="match status" value="1"/>
</dbReference>
<dbReference type="GO" id="GO:0005737">
    <property type="term" value="C:cytoplasm"/>
    <property type="evidence" value="ECO:0007669"/>
    <property type="project" value="TreeGrafter"/>
</dbReference>
<comment type="catalytic activity">
    <reaction evidence="15">
        <text>Couples ATP hydrolysis with the unwinding of duplex DNA by translocating in the 3'-5' direction.</text>
        <dbReference type="EC" id="5.6.2.4"/>
    </reaction>
</comment>
<dbReference type="PANTHER" id="PTHR13710:SF105">
    <property type="entry name" value="ATP-DEPENDENT DNA HELICASE Q1"/>
    <property type="match status" value="1"/>
</dbReference>
<dbReference type="SMART" id="SM00490">
    <property type="entry name" value="HELICc"/>
    <property type="match status" value="1"/>
</dbReference>
<feature type="domain" description="Helicase ATP-binding" evidence="18">
    <location>
        <begin position="36"/>
        <end position="208"/>
    </location>
</feature>
<evidence type="ECO:0000313" key="21">
    <source>
        <dbReference type="Proteomes" id="UP000000268"/>
    </source>
</evidence>
<dbReference type="Pfam" id="PF14493">
    <property type="entry name" value="HTH_40"/>
    <property type="match status" value="1"/>
</dbReference>
<name>B0CF26_ACAM1</name>